<dbReference type="AlphaFoldDB" id="A0A7R9FUH7"/>
<evidence type="ECO:0000313" key="1">
    <source>
        <dbReference type="EMBL" id="CAD7255443.1"/>
    </source>
</evidence>
<organism evidence="1">
    <name type="scientific">Darwinula stevensoni</name>
    <dbReference type="NCBI Taxonomy" id="69355"/>
    <lineage>
        <taxon>Eukaryota</taxon>
        <taxon>Metazoa</taxon>
        <taxon>Ecdysozoa</taxon>
        <taxon>Arthropoda</taxon>
        <taxon>Crustacea</taxon>
        <taxon>Oligostraca</taxon>
        <taxon>Ostracoda</taxon>
        <taxon>Podocopa</taxon>
        <taxon>Podocopida</taxon>
        <taxon>Darwinulocopina</taxon>
        <taxon>Darwinuloidea</taxon>
        <taxon>Darwinulidae</taxon>
        <taxon>Darwinula</taxon>
    </lineage>
</organism>
<protein>
    <submittedName>
        <fullName evidence="1">Uncharacterized protein</fullName>
    </submittedName>
</protein>
<proteinExistence type="predicted"/>
<feature type="non-terminal residue" evidence="1">
    <location>
        <position position="1"/>
    </location>
</feature>
<reference evidence="1" key="1">
    <citation type="submission" date="2020-11" db="EMBL/GenBank/DDBJ databases">
        <authorList>
            <person name="Tran Van P."/>
        </authorList>
    </citation>
    <scope>NUCLEOTIDE SEQUENCE</scope>
</reference>
<dbReference type="EMBL" id="CAJPEV010027402">
    <property type="protein sequence ID" value="CAG0908828.1"/>
    <property type="molecule type" value="Genomic_DNA"/>
</dbReference>
<evidence type="ECO:0000313" key="2">
    <source>
        <dbReference type="Proteomes" id="UP000677054"/>
    </source>
</evidence>
<dbReference type="Proteomes" id="UP000677054">
    <property type="component" value="Unassembled WGS sequence"/>
</dbReference>
<dbReference type="OrthoDB" id="283111at2759"/>
<name>A0A7R9FUH7_9CRUS</name>
<accession>A0A7R9FUH7</accession>
<gene>
    <name evidence="1" type="ORF">DSTB1V02_LOCUS15188</name>
</gene>
<sequence>MEVSAEHQSVKEGASILHVVIKDLKKWKDGKQAQDRRTCKLIISQKKREYETLLEQERLLREHKEQLQARTQAAEIQ</sequence>
<dbReference type="EMBL" id="LR926920">
    <property type="protein sequence ID" value="CAD7255443.1"/>
    <property type="molecule type" value="Genomic_DNA"/>
</dbReference>
<keyword evidence="2" id="KW-1185">Reference proteome</keyword>